<keyword evidence="2" id="KW-1185">Reference proteome</keyword>
<gene>
    <name evidence="1" type="ORF">PO587_13335</name>
</gene>
<name>A0ABT5FSC9_9ACTN</name>
<protein>
    <submittedName>
        <fullName evidence="1">Uncharacterized protein</fullName>
    </submittedName>
</protein>
<evidence type="ECO:0000313" key="1">
    <source>
        <dbReference type="EMBL" id="MDC2955448.1"/>
    </source>
</evidence>
<dbReference type="RefSeq" id="WP_272175320.1">
    <property type="nucleotide sequence ID" value="NZ_JAQOSK010000004.1"/>
</dbReference>
<organism evidence="1 2">
    <name type="scientific">Streptomyces gilvifuscus</name>
    <dbReference type="NCBI Taxonomy" id="1550617"/>
    <lineage>
        <taxon>Bacteria</taxon>
        <taxon>Bacillati</taxon>
        <taxon>Actinomycetota</taxon>
        <taxon>Actinomycetes</taxon>
        <taxon>Kitasatosporales</taxon>
        <taxon>Streptomycetaceae</taxon>
        <taxon>Streptomyces</taxon>
    </lineage>
</organism>
<reference evidence="1 2" key="1">
    <citation type="journal article" date="2015" name="Int. J. Syst. Evol. Microbiol.">
        <title>Streptomyces gilvifuscus sp. nov., an actinomycete that produces antibacterial compounds isolated from soil.</title>
        <authorList>
            <person name="Nguyen T.M."/>
            <person name="Kim J."/>
        </authorList>
    </citation>
    <scope>NUCLEOTIDE SEQUENCE [LARGE SCALE GENOMIC DNA]</scope>
    <source>
        <strain evidence="1 2">T113</strain>
    </source>
</reference>
<dbReference type="EMBL" id="JAQOSK010000004">
    <property type="protein sequence ID" value="MDC2955448.1"/>
    <property type="molecule type" value="Genomic_DNA"/>
</dbReference>
<evidence type="ECO:0000313" key="2">
    <source>
        <dbReference type="Proteomes" id="UP001221328"/>
    </source>
</evidence>
<comment type="caution">
    <text evidence="1">The sequence shown here is derived from an EMBL/GenBank/DDBJ whole genome shotgun (WGS) entry which is preliminary data.</text>
</comment>
<sequence length="104" mass="10761">MPHRGASATAAPGPAAKLAALDGDLRPADQYQQVLTALAPRCKEDLAGLAAVVDTTLKSLKKKGITDEDEFGVLQKLEASVPSGKPKTDCASEAAAYAARRDAK</sequence>
<proteinExistence type="predicted"/>
<accession>A0ABT5FSC9</accession>
<dbReference type="Proteomes" id="UP001221328">
    <property type="component" value="Unassembled WGS sequence"/>
</dbReference>